<feature type="transmembrane region" description="Helical" evidence="8">
    <location>
        <begin position="39"/>
        <end position="59"/>
    </location>
</feature>
<feature type="transmembrane region" description="Helical" evidence="8">
    <location>
        <begin position="80"/>
        <end position="100"/>
    </location>
</feature>
<dbReference type="Pfam" id="PF01757">
    <property type="entry name" value="Acyl_transf_3"/>
    <property type="match status" value="1"/>
</dbReference>
<comment type="subcellular location">
    <subcellularLocation>
        <location evidence="1">Cell membrane</location>
        <topology evidence="1">Multi-pass membrane protein</topology>
    </subcellularLocation>
</comment>
<feature type="domain" description="SGNH" evidence="10">
    <location>
        <begin position="409"/>
        <end position="617"/>
    </location>
</feature>
<evidence type="ECO:0000256" key="7">
    <source>
        <dbReference type="ARBA" id="ARBA00023315"/>
    </source>
</evidence>
<keyword evidence="7 11" id="KW-0012">Acyltransferase</keyword>
<evidence type="ECO:0000256" key="3">
    <source>
        <dbReference type="ARBA" id="ARBA00022679"/>
    </source>
</evidence>
<feature type="transmembrane region" description="Helical" evidence="8">
    <location>
        <begin position="230"/>
        <end position="248"/>
    </location>
</feature>
<feature type="transmembrane region" description="Helical" evidence="8">
    <location>
        <begin position="341"/>
        <end position="362"/>
    </location>
</feature>
<dbReference type="SUPFAM" id="SSF52266">
    <property type="entry name" value="SGNH hydrolase"/>
    <property type="match status" value="1"/>
</dbReference>
<name>A0A501VYH0_9BACT</name>
<feature type="transmembrane region" description="Helical" evidence="8">
    <location>
        <begin position="313"/>
        <end position="334"/>
    </location>
</feature>
<keyword evidence="4 8" id="KW-0812">Transmembrane</keyword>
<evidence type="ECO:0000259" key="10">
    <source>
        <dbReference type="Pfam" id="PF19040"/>
    </source>
</evidence>
<dbReference type="Proteomes" id="UP000316727">
    <property type="component" value="Unassembled WGS sequence"/>
</dbReference>
<dbReference type="OrthoDB" id="9796461at2"/>
<evidence type="ECO:0000256" key="1">
    <source>
        <dbReference type="ARBA" id="ARBA00004651"/>
    </source>
</evidence>
<feature type="transmembrane region" description="Helical" evidence="8">
    <location>
        <begin position="173"/>
        <end position="193"/>
    </location>
</feature>
<dbReference type="InterPro" id="IPR043968">
    <property type="entry name" value="SGNH"/>
</dbReference>
<feature type="transmembrane region" description="Helical" evidence="8">
    <location>
        <begin position="285"/>
        <end position="307"/>
    </location>
</feature>
<feature type="transmembrane region" description="Helical" evidence="8">
    <location>
        <begin position="16"/>
        <end position="33"/>
    </location>
</feature>
<dbReference type="AlphaFoldDB" id="A0A501VYH0"/>
<evidence type="ECO:0000256" key="8">
    <source>
        <dbReference type="SAM" id="Phobius"/>
    </source>
</evidence>
<keyword evidence="3 11" id="KW-0808">Transferase</keyword>
<dbReference type="GO" id="GO:0005886">
    <property type="term" value="C:plasma membrane"/>
    <property type="evidence" value="ECO:0007669"/>
    <property type="project" value="UniProtKB-SubCell"/>
</dbReference>
<proteinExistence type="predicted"/>
<reference evidence="11 12" key="1">
    <citation type="submission" date="2019-06" db="EMBL/GenBank/DDBJ databases">
        <title>A novel bacterium of genus Pontibacter, isolated from marine sediment.</title>
        <authorList>
            <person name="Huang H."/>
            <person name="Mo K."/>
            <person name="Hu Y."/>
        </authorList>
    </citation>
    <scope>NUCLEOTIDE SEQUENCE [LARGE SCALE GENOMIC DNA]</scope>
    <source>
        <strain evidence="11 12">HB172049</strain>
    </source>
</reference>
<feature type="transmembrane region" description="Helical" evidence="8">
    <location>
        <begin position="254"/>
        <end position="273"/>
    </location>
</feature>
<keyword evidence="12" id="KW-1185">Reference proteome</keyword>
<evidence type="ECO:0000256" key="4">
    <source>
        <dbReference type="ARBA" id="ARBA00022692"/>
    </source>
</evidence>
<evidence type="ECO:0000259" key="9">
    <source>
        <dbReference type="Pfam" id="PF01757"/>
    </source>
</evidence>
<dbReference type="GO" id="GO:0016788">
    <property type="term" value="F:hydrolase activity, acting on ester bonds"/>
    <property type="evidence" value="ECO:0007669"/>
    <property type="project" value="UniProtKB-ARBA"/>
</dbReference>
<evidence type="ECO:0000256" key="2">
    <source>
        <dbReference type="ARBA" id="ARBA00022475"/>
    </source>
</evidence>
<sequence>MTIESLPKNSFRYDINALRAIAVLGVLLFHYKVSYLEGGFTGVDIFFVISGYLMTRIILGSIGKGEFSYKDYLIKRLKRIVPALLFLVIVLTLVGFFVYLPEDYRLNQRNAAASLLFYSNILYWQSADYFAPSSDTNILLHTWSLSVEWQFYLLYPVTLVILKKLLIKQKPFVVFFTGSTLFILIASIIYSNFNPTSSFYLLPTRSWEMLAGGVALFSEGVLKSHRWRKVTAIAGYLLILLSLLILHPSMVWPGVYTTIPVLATFLVIIANFNDFRIVRHASVQFIGRISYSLYLWHWPIYVIALYFGVEAGWISILLLTLIAFFLGYVSYTYIESYKFNSITPIVVCMSLLFIGTTALSYFSTNHVLFKPKTLEIASYRSSHQIEIDSLMSTGECFLTSKHTGIRDYQKNVCLQLNKNRKNFLLIGDSHAAHLSASLREHFERNDSRLFLIASSGGFPTVEPFGNSRFKEVMDYAYRDFIPNNADNIDGVILSANWVKAMSSVTTTEKLVKYMAETLTYFRKHNINVIIIGQTDAYIIPYPTIMAREHEYDLQLRNSYINKGIYQINEILCSEFKNNYITVLEPNSALPLSTGDTPYIWDNSHMTKIGADLVVKKIMDSQIAHSFFSNSFKSIVHK</sequence>
<keyword evidence="2" id="KW-1003">Cell membrane</keyword>
<protein>
    <submittedName>
        <fullName evidence="11">Acyltransferase</fullName>
    </submittedName>
</protein>
<dbReference type="Gene3D" id="3.40.50.1110">
    <property type="entry name" value="SGNH hydrolase"/>
    <property type="match status" value="1"/>
</dbReference>
<dbReference type="GO" id="GO:0016747">
    <property type="term" value="F:acyltransferase activity, transferring groups other than amino-acyl groups"/>
    <property type="evidence" value="ECO:0007669"/>
    <property type="project" value="InterPro"/>
</dbReference>
<dbReference type="InterPro" id="IPR002656">
    <property type="entry name" value="Acyl_transf_3_dom"/>
</dbReference>
<dbReference type="EMBL" id="VFRQ01000019">
    <property type="protein sequence ID" value="TPE40011.1"/>
    <property type="molecule type" value="Genomic_DNA"/>
</dbReference>
<comment type="caution">
    <text evidence="11">The sequence shown here is derived from an EMBL/GenBank/DDBJ whole genome shotgun (WGS) entry which is preliminary data.</text>
</comment>
<keyword evidence="6 8" id="KW-0472">Membrane</keyword>
<keyword evidence="5 8" id="KW-1133">Transmembrane helix</keyword>
<evidence type="ECO:0000313" key="12">
    <source>
        <dbReference type="Proteomes" id="UP000316727"/>
    </source>
</evidence>
<accession>A0A501VYH0</accession>
<organism evidence="11 12">
    <name type="scientific">Pontibacter mangrovi</name>
    <dbReference type="NCBI Taxonomy" id="2589816"/>
    <lineage>
        <taxon>Bacteria</taxon>
        <taxon>Pseudomonadati</taxon>
        <taxon>Bacteroidota</taxon>
        <taxon>Cytophagia</taxon>
        <taxon>Cytophagales</taxon>
        <taxon>Hymenobacteraceae</taxon>
        <taxon>Pontibacter</taxon>
    </lineage>
</organism>
<dbReference type="Pfam" id="PF19040">
    <property type="entry name" value="SGNH"/>
    <property type="match status" value="1"/>
</dbReference>
<feature type="domain" description="Acyltransferase 3" evidence="9">
    <location>
        <begin position="13"/>
        <end position="329"/>
    </location>
</feature>
<dbReference type="GO" id="GO:0009103">
    <property type="term" value="P:lipopolysaccharide biosynthetic process"/>
    <property type="evidence" value="ECO:0007669"/>
    <property type="project" value="TreeGrafter"/>
</dbReference>
<dbReference type="InterPro" id="IPR050879">
    <property type="entry name" value="Acyltransferase_3"/>
</dbReference>
<evidence type="ECO:0000256" key="5">
    <source>
        <dbReference type="ARBA" id="ARBA00022989"/>
    </source>
</evidence>
<dbReference type="PANTHER" id="PTHR23028:SF53">
    <property type="entry name" value="ACYL_TRANSF_3 DOMAIN-CONTAINING PROTEIN"/>
    <property type="match status" value="1"/>
</dbReference>
<gene>
    <name evidence="11" type="ORF">FJM65_20590</name>
</gene>
<feature type="transmembrane region" description="Helical" evidence="8">
    <location>
        <begin position="199"/>
        <end position="218"/>
    </location>
</feature>
<evidence type="ECO:0000256" key="6">
    <source>
        <dbReference type="ARBA" id="ARBA00023136"/>
    </source>
</evidence>
<dbReference type="PANTHER" id="PTHR23028">
    <property type="entry name" value="ACETYLTRANSFERASE"/>
    <property type="match status" value="1"/>
</dbReference>
<dbReference type="InterPro" id="IPR036514">
    <property type="entry name" value="SGNH_hydro_sf"/>
</dbReference>
<evidence type="ECO:0000313" key="11">
    <source>
        <dbReference type="EMBL" id="TPE40011.1"/>
    </source>
</evidence>
<dbReference type="RefSeq" id="WP_140624164.1">
    <property type="nucleotide sequence ID" value="NZ_VFRQ01000019.1"/>
</dbReference>